<evidence type="ECO:0000256" key="1">
    <source>
        <dbReference type="ARBA" id="ARBA00006623"/>
    </source>
</evidence>
<comment type="similarity">
    <text evidence="1">Belongs to the OPI10 family.</text>
</comment>
<evidence type="ECO:0000259" key="3">
    <source>
        <dbReference type="Pfam" id="PF21057"/>
    </source>
</evidence>
<dbReference type="Pfam" id="PF05603">
    <property type="entry name" value="Hikeshi-like_N"/>
    <property type="match status" value="1"/>
</dbReference>
<protein>
    <recommendedName>
        <fullName evidence="6">Hikeshi-like domain-containing protein</fullName>
    </recommendedName>
</protein>
<sequence>MVFILPNMSIAEGNAAAIYVSRVRDITSAAQSGGTPKFKFLGGLGTGKDSALFKVSSNSEASDGDGLVLGISVESEASVRQKLQELANETAKTPTANSIQTRLSTSELAQRIIQNAFNFLASFSGTAGPGGIEVVPLKAFEEWWRKFEARIRADPGFLHRQGD</sequence>
<dbReference type="EMBL" id="SRPY01000059">
    <property type="protein sequence ID" value="KAG5929398.1"/>
    <property type="molecule type" value="Genomic_DNA"/>
</dbReference>
<dbReference type="Proteomes" id="UP000811619">
    <property type="component" value="Unassembled WGS sequence"/>
</dbReference>
<evidence type="ECO:0000259" key="2">
    <source>
        <dbReference type="Pfam" id="PF05603"/>
    </source>
</evidence>
<dbReference type="PANTHER" id="PTHR12925">
    <property type="entry name" value="HIKESHI FAMILY MEMBER"/>
    <property type="match status" value="1"/>
</dbReference>
<evidence type="ECO:0000313" key="5">
    <source>
        <dbReference type="Proteomes" id="UP000811619"/>
    </source>
</evidence>
<evidence type="ECO:0000313" key="4">
    <source>
        <dbReference type="EMBL" id="KAG5929398.1"/>
    </source>
</evidence>
<feature type="domain" description="Hikeshi-like C-terminal" evidence="3">
    <location>
        <begin position="104"/>
        <end position="159"/>
    </location>
</feature>
<dbReference type="GO" id="GO:0061608">
    <property type="term" value="F:nuclear import signal receptor activity"/>
    <property type="evidence" value="ECO:0007669"/>
    <property type="project" value="TreeGrafter"/>
</dbReference>
<proteinExistence type="inferred from homology"/>
<dbReference type="InterPro" id="IPR008493">
    <property type="entry name" value="Hikeshi-like_N"/>
</dbReference>
<dbReference type="InterPro" id="IPR048364">
    <property type="entry name" value="Hikeshi-like_C"/>
</dbReference>
<feature type="domain" description="Hikeshi-like N-terminal" evidence="2">
    <location>
        <begin position="1"/>
        <end position="89"/>
    </location>
</feature>
<dbReference type="AlphaFoldDB" id="A0A8K0JBC2"/>
<reference evidence="4" key="1">
    <citation type="journal article" date="2020" name="bioRxiv">
        <title>Whole genome comparisons of ergot fungi reveals the divergence and evolution of species within the genus Claviceps are the result of varying mechanisms driving genome evolution and host range expansion.</title>
        <authorList>
            <person name="Wyka S.A."/>
            <person name="Mondo S.J."/>
            <person name="Liu M."/>
            <person name="Dettman J."/>
            <person name="Nalam V."/>
            <person name="Broders K.D."/>
        </authorList>
    </citation>
    <scope>NUCLEOTIDE SEQUENCE</scope>
    <source>
        <strain evidence="4">CCC 489</strain>
    </source>
</reference>
<keyword evidence="5" id="KW-1185">Reference proteome</keyword>
<comment type="caution">
    <text evidence="4">The sequence shown here is derived from an EMBL/GenBank/DDBJ whole genome shotgun (WGS) entry which is preliminary data.</text>
</comment>
<dbReference type="OrthoDB" id="10248398at2759"/>
<name>A0A8K0JBC2_9HYPO</name>
<dbReference type="PANTHER" id="PTHR12925:SF0">
    <property type="entry name" value="PROTEIN HIKESHI"/>
    <property type="match status" value="1"/>
</dbReference>
<dbReference type="GO" id="GO:0006606">
    <property type="term" value="P:protein import into nucleus"/>
    <property type="evidence" value="ECO:0007669"/>
    <property type="project" value="TreeGrafter"/>
</dbReference>
<evidence type="ECO:0008006" key="6">
    <source>
        <dbReference type="Google" id="ProtNLM"/>
    </source>
</evidence>
<dbReference type="GO" id="GO:0005829">
    <property type="term" value="C:cytosol"/>
    <property type="evidence" value="ECO:0007669"/>
    <property type="project" value="TreeGrafter"/>
</dbReference>
<gene>
    <name evidence="4" type="ORF">E4U42_006045</name>
</gene>
<organism evidence="4 5">
    <name type="scientific">Claviceps africana</name>
    <dbReference type="NCBI Taxonomy" id="83212"/>
    <lineage>
        <taxon>Eukaryota</taxon>
        <taxon>Fungi</taxon>
        <taxon>Dikarya</taxon>
        <taxon>Ascomycota</taxon>
        <taxon>Pezizomycotina</taxon>
        <taxon>Sordariomycetes</taxon>
        <taxon>Hypocreomycetidae</taxon>
        <taxon>Hypocreales</taxon>
        <taxon>Clavicipitaceae</taxon>
        <taxon>Claviceps</taxon>
    </lineage>
</organism>
<dbReference type="Pfam" id="PF21057">
    <property type="entry name" value="Hikeshi-like_C"/>
    <property type="match status" value="1"/>
</dbReference>
<dbReference type="GO" id="GO:0005634">
    <property type="term" value="C:nucleus"/>
    <property type="evidence" value="ECO:0007669"/>
    <property type="project" value="TreeGrafter"/>
</dbReference>
<dbReference type="InterPro" id="IPR031318">
    <property type="entry name" value="OPI10"/>
</dbReference>
<accession>A0A8K0JBC2</accession>